<dbReference type="EMBL" id="JACHHG010000001">
    <property type="protein sequence ID" value="MBB6096987.1"/>
    <property type="molecule type" value="Genomic_DNA"/>
</dbReference>
<comment type="caution">
    <text evidence="2">The sequence shown here is derived from an EMBL/GenBank/DDBJ whole genome shotgun (WGS) entry which is preliminary data.</text>
</comment>
<proteinExistence type="predicted"/>
<protein>
    <submittedName>
        <fullName evidence="2">DNA-binding MarR family transcriptional regulator</fullName>
    </submittedName>
</protein>
<evidence type="ECO:0000313" key="3">
    <source>
        <dbReference type="Proteomes" id="UP000569951"/>
    </source>
</evidence>
<evidence type="ECO:0000313" key="2">
    <source>
        <dbReference type="EMBL" id="MBB6096987.1"/>
    </source>
</evidence>
<dbReference type="InterPro" id="IPR036388">
    <property type="entry name" value="WH-like_DNA-bd_sf"/>
</dbReference>
<dbReference type="Gene3D" id="1.10.10.10">
    <property type="entry name" value="Winged helix-like DNA-binding domain superfamily/Winged helix DNA-binding domain"/>
    <property type="match status" value="1"/>
</dbReference>
<feature type="domain" description="HTH marR-type" evidence="1">
    <location>
        <begin position="11"/>
        <end position="143"/>
    </location>
</feature>
<accession>A0A841HUF7</accession>
<dbReference type="PROSITE" id="PS50995">
    <property type="entry name" value="HTH_MARR_2"/>
    <property type="match status" value="1"/>
</dbReference>
<dbReference type="PANTHER" id="PTHR33164">
    <property type="entry name" value="TRANSCRIPTIONAL REGULATOR, MARR FAMILY"/>
    <property type="match status" value="1"/>
</dbReference>
<reference evidence="2 3" key="1">
    <citation type="submission" date="2020-08" db="EMBL/GenBank/DDBJ databases">
        <title>Genomic Encyclopedia of Type Strains, Phase IV (KMG-IV): sequencing the most valuable type-strain genomes for metagenomic binning, comparative biology and taxonomic classification.</title>
        <authorList>
            <person name="Goeker M."/>
        </authorList>
    </citation>
    <scope>NUCLEOTIDE SEQUENCE [LARGE SCALE GENOMIC DNA]</scope>
    <source>
        <strain evidence="2 3">DSM 21458</strain>
    </source>
</reference>
<dbReference type="SUPFAM" id="SSF46785">
    <property type="entry name" value="Winged helix' DNA-binding domain"/>
    <property type="match status" value="1"/>
</dbReference>
<organism evidence="2 3">
    <name type="scientific">Deinobacterium chartae</name>
    <dbReference type="NCBI Taxonomy" id="521158"/>
    <lineage>
        <taxon>Bacteria</taxon>
        <taxon>Thermotogati</taxon>
        <taxon>Deinococcota</taxon>
        <taxon>Deinococci</taxon>
        <taxon>Deinococcales</taxon>
        <taxon>Deinococcaceae</taxon>
        <taxon>Deinobacterium</taxon>
    </lineage>
</organism>
<keyword evidence="2" id="KW-0238">DNA-binding</keyword>
<dbReference type="InterPro" id="IPR036390">
    <property type="entry name" value="WH_DNA-bd_sf"/>
</dbReference>
<dbReference type="GO" id="GO:0003700">
    <property type="term" value="F:DNA-binding transcription factor activity"/>
    <property type="evidence" value="ECO:0007669"/>
    <property type="project" value="InterPro"/>
</dbReference>
<name>A0A841HUF7_9DEIO</name>
<dbReference type="PANTHER" id="PTHR33164:SF43">
    <property type="entry name" value="HTH-TYPE TRANSCRIPTIONAL REPRESSOR YETL"/>
    <property type="match status" value="1"/>
</dbReference>
<dbReference type="AlphaFoldDB" id="A0A841HUF7"/>
<dbReference type="InterPro" id="IPR000835">
    <property type="entry name" value="HTH_MarR-typ"/>
</dbReference>
<dbReference type="Pfam" id="PF12802">
    <property type="entry name" value="MarR_2"/>
    <property type="match status" value="1"/>
</dbReference>
<dbReference type="RefSeq" id="WP_183983936.1">
    <property type="nucleotide sequence ID" value="NZ_JACHHG010000001.1"/>
</dbReference>
<dbReference type="SMART" id="SM00347">
    <property type="entry name" value="HTH_MARR"/>
    <property type="match status" value="1"/>
</dbReference>
<dbReference type="InterPro" id="IPR039422">
    <property type="entry name" value="MarR/SlyA-like"/>
</dbReference>
<sequence length="148" mass="16423">MPARTRLADDIDAFLAALWRLNYSLSKQITPLLEAEHNLDLRLLLILRAVRYGVVHPSGLADALQLPASLVSRYLEALARRGLIERCADPHDSRRVRIHLTADGERVTTNASHTLLTTLGLRLAALPPEERAAFLRALVHLSEVPLEG</sequence>
<evidence type="ECO:0000259" key="1">
    <source>
        <dbReference type="PROSITE" id="PS50995"/>
    </source>
</evidence>
<dbReference type="GO" id="GO:0006950">
    <property type="term" value="P:response to stress"/>
    <property type="evidence" value="ECO:0007669"/>
    <property type="project" value="TreeGrafter"/>
</dbReference>
<keyword evidence="3" id="KW-1185">Reference proteome</keyword>
<gene>
    <name evidence="2" type="ORF">HNR42_000399</name>
</gene>
<dbReference type="PRINTS" id="PR00598">
    <property type="entry name" value="HTHMARR"/>
</dbReference>
<dbReference type="GO" id="GO:0003677">
    <property type="term" value="F:DNA binding"/>
    <property type="evidence" value="ECO:0007669"/>
    <property type="project" value="UniProtKB-KW"/>
</dbReference>
<dbReference type="Proteomes" id="UP000569951">
    <property type="component" value="Unassembled WGS sequence"/>
</dbReference>